<proteinExistence type="predicted"/>
<dbReference type="EMBL" id="JAAMPC010000009">
    <property type="protein sequence ID" value="KAG2295681.1"/>
    <property type="molecule type" value="Genomic_DNA"/>
</dbReference>
<dbReference type="Proteomes" id="UP000886595">
    <property type="component" value="Unassembled WGS sequence"/>
</dbReference>
<dbReference type="InterPro" id="IPR001906">
    <property type="entry name" value="Terpene_synth_N"/>
</dbReference>
<keyword evidence="3" id="KW-1185">Reference proteome</keyword>
<dbReference type="SUPFAM" id="SSF48239">
    <property type="entry name" value="Terpenoid cyclases/Protein prenyltransferases"/>
    <property type="match status" value="1"/>
</dbReference>
<name>A0A8X7UZM8_BRACI</name>
<gene>
    <name evidence="2" type="ORF">Bca52824_042350</name>
</gene>
<dbReference type="AlphaFoldDB" id="A0A8X7UZM8"/>
<dbReference type="GO" id="GO:0016114">
    <property type="term" value="P:terpenoid biosynthetic process"/>
    <property type="evidence" value="ECO:0007669"/>
    <property type="project" value="InterPro"/>
</dbReference>
<dbReference type="InterPro" id="IPR036965">
    <property type="entry name" value="Terpene_synth_N_sf"/>
</dbReference>
<dbReference type="PANTHER" id="PTHR31225">
    <property type="entry name" value="OS04G0344100 PROTEIN-RELATED"/>
    <property type="match status" value="1"/>
</dbReference>
<dbReference type="GO" id="GO:0010333">
    <property type="term" value="F:terpene synthase activity"/>
    <property type="evidence" value="ECO:0007669"/>
    <property type="project" value="InterPro"/>
</dbReference>
<dbReference type="Gene3D" id="1.50.10.130">
    <property type="entry name" value="Terpene synthase, N-terminal domain"/>
    <property type="match status" value="1"/>
</dbReference>
<organism evidence="2 3">
    <name type="scientific">Brassica carinata</name>
    <name type="common">Ethiopian mustard</name>
    <name type="synonym">Abyssinian cabbage</name>
    <dbReference type="NCBI Taxonomy" id="52824"/>
    <lineage>
        <taxon>Eukaryota</taxon>
        <taxon>Viridiplantae</taxon>
        <taxon>Streptophyta</taxon>
        <taxon>Embryophyta</taxon>
        <taxon>Tracheophyta</taxon>
        <taxon>Spermatophyta</taxon>
        <taxon>Magnoliopsida</taxon>
        <taxon>eudicotyledons</taxon>
        <taxon>Gunneridae</taxon>
        <taxon>Pentapetalae</taxon>
        <taxon>rosids</taxon>
        <taxon>malvids</taxon>
        <taxon>Brassicales</taxon>
        <taxon>Brassicaceae</taxon>
        <taxon>Brassiceae</taxon>
        <taxon>Brassica</taxon>
    </lineage>
</organism>
<evidence type="ECO:0000259" key="1">
    <source>
        <dbReference type="Pfam" id="PF01397"/>
    </source>
</evidence>
<feature type="domain" description="Terpene synthase N-terminal" evidence="1">
    <location>
        <begin position="7"/>
        <end position="72"/>
    </location>
</feature>
<comment type="caution">
    <text evidence="2">The sequence shown here is derived from an EMBL/GenBank/DDBJ whole genome shotgun (WGS) entry which is preliminary data.</text>
</comment>
<sequence length="78" mass="9227">MLDHERSTHVDQLELIDDLQKLGVSYHFEQEIDNMLTFTYHKLDKSNFMEYDLHANALKFRLLRQHGFNVSEGKSSNS</sequence>
<accession>A0A8X7UZM8</accession>
<evidence type="ECO:0000313" key="2">
    <source>
        <dbReference type="EMBL" id="KAG2295681.1"/>
    </source>
</evidence>
<dbReference type="PANTHER" id="PTHR31225:SF164">
    <property type="entry name" value="TRICYCLENE SYNTHASE, CHLOROPLASTIC"/>
    <property type="match status" value="1"/>
</dbReference>
<dbReference type="InterPro" id="IPR050148">
    <property type="entry name" value="Terpene_synthase-like"/>
</dbReference>
<dbReference type="Pfam" id="PF01397">
    <property type="entry name" value="Terpene_synth"/>
    <property type="match status" value="1"/>
</dbReference>
<protein>
    <recommendedName>
        <fullName evidence="1">Terpene synthase N-terminal domain-containing protein</fullName>
    </recommendedName>
</protein>
<dbReference type="InterPro" id="IPR008930">
    <property type="entry name" value="Terpenoid_cyclase/PrenylTrfase"/>
</dbReference>
<dbReference type="OrthoDB" id="1877784at2759"/>
<reference evidence="2 3" key="1">
    <citation type="submission" date="2020-02" db="EMBL/GenBank/DDBJ databases">
        <authorList>
            <person name="Ma Q."/>
            <person name="Huang Y."/>
            <person name="Song X."/>
            <person name="Pei D."/>
        </authorList>
    </citation>
    <scope>NUCLEOTIDE SEQUENCE [LARGE SCALE GENOMIC DNA]</scope>
    <source>
        <strain evidence="2">Sxm20200214</strain>
        <tissue evidence="2">Leaf</tissue>
    </source>
</reference>
<evidence type="ECO:0000313" key="3">
    <source>
        <dbReference type="Proteomes" id="UP000886595"/>
    </source>
</evidence>